<evidence type="ECO:0000313" key="1">
    <source>
        <dbReference type="EMBL" id="SDY30475.1"/>
    </source>
</evidence>
<keyword evidence="2" id="KW-1185">Reference proteome</keyword>
<dbReference type="CDD" id="cd01301">
    <property type="entry name" value="rDP_like"/>
    <property type="match status" value="1"/>
</dbReference>
<comment type="caution">
    <text evidence="1">The sequence shown here is derived from an EMBL/GenBank/DDBJ whole genome shotgun (WGS) entry which is preliminary data.</text>
</comment>
<dbReference type="InterPro" id="IPR008257">
    <property type="entry name" value="Pept_M19"/>
</dbReference>
<dbReference type="RefSeq" id="WP_093108151.1">
    <property type="nucleotide sequence ID" value="NZ_FNOS01000009.1"/>
</dbReference>
<dbReference type="SUPFAM" id="SSF51556">
    <property type="entry name" value="Metallo-dependent hydrolases"/>
    <property type="match status" value="1"/>
</dbReference>
<dbReference type="EMBL" id="FNOS01000009">
    <property type="protein sequence ID" value="SDY30475.1"/>
    <property type="molecule type" value="Genomic_DNA"/>
</dbReference>
<dbReference type="PROSITE" id="PS51365">
    <property type="entry name" value="RENAL_DIPEPTIDASE_2"/>
    <property type="match status" value="1"/>
</dbReference>
<organism evidence="1 2">
    <name type="scientific">Salimicrobium album</name>
    <dbReference type="NCBI Taxonomy" id="50717"/>
    <lineage>
        <taxon>Bacteria</taxon>
        <taxon>Bacillati</taxon>
        <taxon>Bacillota</taxon>
        <taxon>Bacilli</taxon>
        <taxon>Bacillales</taxon>
        <taxon>Bacillaceae</taxon>
        <taxon>Salimicrobium</taxon>
    </lineage>
</organism>
<dbReference type="PANTHER" id="PTHR10443:SF12">
    <property type="entry name" value="DIPEPTIDASE"/>
    <property type="match status" value="1"/>
</dbReference>
<dbReference type="PROSITE" id="PS00869">
    <property type="entry name" value="RENAL_DIPEPTIDASE_1"/>
    <property type="match status" value="1"/>
</dbReference>
<dbReference type="InterPro" id="IPR000180">
    <property type="entry name" value="Dipep_AS"/>
</dbReference>
<dbReference type="Pfam" id="PF01244">
    <property type="entry name" value="Peptidase_M19"/>
    <property type="match status" value="1"/>
</dbReference>
<protein>
    <submittedName>
        <fullName evidence="1">Membrane dipeptidase</fullName>
    </submittedName>
</protein>
<sequence>MKKNIPIFDGHNDTLLHLQDGLTSFFHPLEHTHIDYERAQKSGFAGGFFAMYTPSPEREENREDFMNENGYKFPLPEVITQAEALTFTHKLASQLFRTEKENPHTFRVVRNVKELKDSIDQGKMAAIFHIEGAEAIDLSFDSLYVLYKTGLRSIGPVWSRNNDFGEGVPFCYPSSPDTGDGLTEKGFELLHHCNHLGIMVDTSHLTERGFWNVAHATVAPVVATHSNVHSLCPNARNLTDEQIRTIADSGGVIGINFAVNMLRADGKFDTDVSMEEIIAHFRYIADFVGVDHVAFGSDFDGTTIPDVLQDVTGSRKVLEALEEDGFTEDELEKIAWKNWVRVLEETWED</sequence>
<proteinExistence type="predicted"/>
<dbReference type="Gene3D" id="3.20.20.140">
    <property type="entry name" value="Metal-dependent hydrolases"/>
    <property type="match status" value="1"/>
</dbReference>
<gene>
    <name evidence="1" type="ORF">SAMN04488081_2585</name>
</gene>
<dbReference type="Proteomes" id="UP000198647">
    <property type="component" value="Unassembled WGS sequence"/>
</dbReference>
<evidence type="ECO:0000313" key="2">
    <source>
        <dbReference type="Proteomes" id="UP000198647"/>
    </source>
</evidence>
<name>A0A1H3IT12_9BACI</name>
<reference evidence="1 2" key="1">
    <citation type="submission" date="2016-10" db="EMBL/GenBank/DDBJ databases">
        <authorList>
            <person name="Varghese N."/>
            <person name="Submissions S."/>
        </authorList>
    </citation>
    <scope>NUCLEOTIDE SEQUENCE [LARGE SCALE GENOMIC DNA]</scope>
    <source>
        <strain evidence="1 2">DSM 20748</strain>
    </source>
</reference>
<accession>A0A1H3IT12</accession>
<dbReference type="PANTHER" id="PTHR10443">
    <property type="entry name" value="MICROSOMAL DIPEPTIDASE"/>
    <property type="match status" value="1"/>
</dbReference>
<dbReference type="InterPro" id="IPR032466">
    <property type="entry name" value="Metal_Hydrolase"/>
</dbReference>